<accession>A0A2N6SGG5</accession>
<evidence type="ECO:0000313" key="4">
    <source>
        <dbReference type="Proteomes" id="UP000235670"/>
    </source>
</evidence>
<organism evidence="3 4">
    <name type="scientific">Gemella sanguinis</name>
    <dbReference type="NCBI Taxonomy" id="84135"/>
    <lineage>
        <taxon>Bacteria</taxon>
        <taxon>Bacillati</taxon>
        <taxon>Bacillota</taxon>
        <taxon>Bacilli</taxon>
        <taxon>Bacillales</taxon>
        <taxon>Gemellaceae</taxon>
        <taxon>Gemella</taxon>
    </lineage>
</organism>
<reference evidence="3 4" key="1">
    <citation type="submission" date="2017-09" db="EMBL/GenBank/DDBJ databases">
        <title>Bacterial strain isolated from the female urinary microbiota.</title>
        <authorList>
            <person name="Thomas-White K."/>
            <person name="Kumar N."/>
            <person name="Forster S."/>
            <person name="Putonti C."/>
            <person name="Lawley T."/>
            <person name="Wolfe A.J."/>
        </authorList>
    </citation>
    <scope>NUCLEOTIDE SEQUENCE [LARGE SCALE GENOMIC DNA]</scope>
    <source>
        <strain evidence="3 4">UMB0186</strain>
    </source>
</reference>
<feature type="domain" description="YdbS-like PH" evidence="2">
    <location>
        <begin position="77"/>
        <end position="152"/>
    </location>
</feature>
<evidence type="ECO:0000259" key="2">
    <source>
        <dbReference type="Pfam" id="PF03703"/>
    </source>
</evidence>
<comment type="caution">
    <text evidence="3">The sequence shown here is derived from an EMBL/GenBank/DDBJ whole genome shotgun (WGS) entry which is preliminary data.</text>
</comment>
<keyword evidence="1" id="KW-0812">Transmembrane</keyword>
<dbReference type="OrthoDB" id="1750577at2"/>
<evidence type="ECO:0000313" key="3">
    <source>
        <dbReference type="EMBL" id="PMC53010.1"/>
    </source>
</evidence>
<dbReference type="PANTHER" id="PTHR34473:SF2">
    <property type="entry name" value="UPF0699 TRANSMEMBRANE PROTEIN YDBT"/>
    <property type="match status" value="1"/>
</dbReference>
<dbReference type="RefSeq" id="WP_102189215.1">
    <property type="nucleotide sequence ID" value="NZ_PNGT01000001.1"/>
</dbReference>
<feature type="transmembrane region" description="Helical" evidence="1">
    <location>
        <begin position="50"/>
        <end position="76"/>
    </location>
</feature>
<dbReference type="AlphaFoldDB" id="A0A2N6SGG5"/>
<gene>
    <name evidence="3" type="ORF">CJ218_00225</name>
</gene>
<evidence type="ECO:0000256" key="1">
    <source>
        <dbReference type="SAM" id="Phobius"/>
    </source>
</evidence>
<name>A0A2N6SGG5_9BACL</name>
<protein>
    <recommendedName>
        <fullName evidence="2">YdbS-like PH domain-containing protein</fullName>
    </recommendedName>
</protein>
<dbReference type="Pfam" id="PF03703">
    <property type="entry name" value="bPH_2"/>
    <property type="match status" value="1"/>
</dbReference>
<dbReference type="EMBL" id="PNGT01000001">
    <property type="protein sequence ID" value="PMC53010.1"/>
    <property type="molecule type" value="Genomic_DNA"/>
</dbReference>
<proteinExistence type="predicted"/>
<feature type="transmembrane region" description="Helical" evidence="1">
    <location>
        <begin position="24"/>
        <end position="44"/>
    </location>
</feature>
<dbReference type="InterPro" id="IPR005182">
    <property type="entry name" value="YdbS-like_PH"/>
</dbReference>
<keyword evidence="1" id="KW-0472">Membrane</keyword>
<dbReference type="PANTHER" id="PTHR34473">
    <property type="entry name" value="UPF0699 TRANSMEMBRANE PROTEIN YDBS"/>
    <property type="match status" value="1"/>
</dbReference>
<dbReference type="Proteomes" id="UP000235670">
    <property type="component" value="Unassembled WGS sequence"/>
</dbReference>
<keyword evidence="1" id="KW-1133">Transmembrane helix</keyword>
<sequence length="163" mass="19088">MNRIFEKKSCNLPLRSVQYLRIHYGIYAIFLLLPVIGKCVFDYFTDEINYKFLGLSILTIVVIYYMVASILLPLVIRNYSYEVDEMGVSKVEGILYKNKKKLPYNTIQDVTIHMGPILNKFKLANIKITGIYSNLSINYFSIEEAEKLKEKILSERSKYNIEY</sequence>